<feature type="domain" description="Spore protein YkvP/CgeB glycosyl transferase-like" evidence="3">
    <location>
        <begin position="527"/>
        <end position="651"/>
    </location>
</feature>
<dbReference type="KEGG" id="cstr:CBE89_04495"/>
<dbReference type="InterPro" id="IPR055259">
    <property type="entry name" value="YkvP/CgeB_Glyco_trans-like"/>
</dbReference>
<evidence type="ECO:0000259" key="3">
    <source>
        <dbReference type="Pfam" id="PF13524"/>
    </source>
</evidence>
<evidence type="ECO:0000313" key="5">
    <source>
        <dbReference type="Proteomes" id="UP000250197"/>
    </source>
</evidence>
<dbReference type="Pfam" id="PF13524">
    <property type="entry name" value="Glyco_trans_1_2"/>
    <property type="match status" value="1"/>
</dbReference>
<dbReference type="AlphaFoldDB" id="A0A2Z2IYZ3"/>
<evidence type="ECO:0000256" key="2">
    <source>
        <dbReference type="SAM" id="Phobius"/>
    </source>
</evidence>
<keyword evidence="2" id="KW-0812">Transmembrane</keyword>
<keyword evidence="2" id="KW-0472">Membrane</keyword>
<proteinExistence type="predicted"/>
<dbReference type="Proteomes" id="UP000250197">
    <property type="component" value="Chromosome"/>
</dbReference>
<accession>A0A2Z2IYZ3</accession>
<sequence>MLKKLLTLKFALLLGVLGLILLGISAVTVGFGGSQWIVIVLAIVGAILLLLSAARVTYRLLKAESRTNRRIEENRRVSTRQNDALAAQLNELSQALKSHTEQLGHAVGAVSERLEHAGVVDIAPAPKPWPAKTHGVGEQNKAKTGQNRPSISEGFPRGMAPAKIEVLGDRPRFEDLDFHAATQRLTWDTAVAERNYLSVPSTGSFTSIDVTNCVEVKIRFGIRLAKGQTASAKAALLTAKVFDAKGVPFETVLLKAPHHKYGSYFYLGGSSHAFSGYLEFPLALPNGAAKLEVGIVPWDRHIELVNLLDVHTQALDPEQLRRRSTRQVRVATVLDEFSFDSFKYECVAIPVEPGNWREQFERHKPELFLCESAWSGEDSKRRPWKGRVYTSSNFAKENRTDLLDILRYCREHRIPTVFWNKEDPTHYEDRVHDFVDTAIKFDHIFTTAEECVERYKTEYGHSSVGVLPFAVQPRMFNPISAHNRKRSSDVIFAGGWYANHELRSQEMEVIFDSIMQSNRELKIYDRFSGSGDPLHQFPDRFKKYIHDSVPFEKMGDVYCESDIGITINTVTDSKSMIARRIFELAASGTYIVSNEATGVREFFGDNVTIIDGDEARPFNLDGDAISNAIESNLQLVLSKHTYAHRLRTILDTAGILYDATAEEPLTIVAVKSIEEARASVQTLKLNLKPGRHGVVLVGDDVSPLESAQIFAELHGGAISVVDLRMWRKGKLTDAQVVGTAQDFLLCDADSLHHMMDKAAELSVYRSFWAKPIRSADGVPKRTVKHSELSFNALVGLSDVKKTLQLESEMEKCDESTIYV</sequence>
<dbReference type="EMBL" id="CP021252">
    <property type="protein sequence ID" value="ART20832.1"/>
    <property type="molecule type" value="Genomic_DNA"/>
</dbReference>
<feature type="region of interest" description="Disordered" evidence="1">
    <location>
        <begin position="128"/>
        <end position="157"/>
    </location>
</feature>
<name>A0A2Z2IYZ3_CORST</name>
<protein>
    <recommendedName>
        <fullName evidence="3">Spore protein YkvP/CgeB glycosyl transferase-like domain-containing protein</fullName>
    </recommendedName>
</protein>
<keyword evidence="2" id="KW-1133">Transmembrane helix</keyword>
<organism evidence="4 5">
    <name type="scientific">Corynebacterium striatum</name>
    <dbReference type="NCBI Taxonomy" id="43770"/>
    <lineage>
        <taxon>Bacteria</taxon>
        <taxon>Bacillati</taxon>
        <taxon>Actinomycetota</taxon>
        <taxon>Actinomycetes</taxon>
        <taxon>Mycobacteriales</taxon>
        <taxon>Corynebacteriaceae</taxon>
        <taxon>Corynebacterium</taxon>
    </lineage>
</organism>
<reference evidence="4 5" key="1">
    <citation type="submission" date="2017-05" db="EMBL/GenBank/DDBJ databases">
        <title>Complete genome sequence of Corynebacterium striatum KC-Na-1 isolated from Neophocaena asiaeorientalis in Korea.</title>
        <authorList>
            <person name="Kim J.H."/>
            <person name="Lee K."/>
        </authorList>
    </citation>
    <scope>NUCLEOTIDE SEQUENCE [LARGE SCALE GENOMIC DNA]</scope>
    <source>
        <strain evidence="4 5">KC-Na-01</strain>
    </source>
</reference>
<feature type="transmembrane region" description="Helical" evidence="2">
    <location>
        <begin position="36"/>
        <end position="61"/>
    </location>
</feature>
<gene>
    <name evidence="4" type="ORF">CBE89_04495</name>
</gene>
<evidence type="ECO:0000256" key="1">
    <source>
        <dbReference type="SAM" id="MobiDB-lite"/>
    </source>
</evidence>
<evidence type="ECO:0000313" key="4">
    <source>
        <dbReference type="EMBL" id="ART20832.1"/>
    </source>
</evidence>
<dbReference type="RefSeq" id="WP_086890963.1">
    <property type="nucleotide sequence ID" value="NZ_CP021252.1"/>
</dbReference>